<dbReference type="RefSeq" id="WP_222198786.1">
    <property type="nucleotide sequence ID" value="NZ_JAIMFO010000004.1"/>
</dbReference>
<dbReference type="InterPro" id="IPR013815">
    <property type="entry name" value="ATP_grasp_subdomain_1"/>
</dbReference>
<organism evidence="3 4">
    <name type="scientific">Collinsella ureilytica</name>
    <dbReference type="NCBI Taxonomy" id="2869515"/>
    <lineage>
        <taxon>Bacteria</taxon>
        <taxon>Bacillati</taxon>
        <taxon>Actinomycetota</taxon>
        <taxon>Coriobacteriia</taxon>
        <taxon>Coriobacteriales</taxon>
        <taxon>Coriobacteriaceae</taxon>
        <taxon>Collinsella</taxon>
    </lineage>
</organism>
<evidence type="ECO:0000259" key="2">
    <source>
        <dbReference type="PROSITE" id="PS50975"/>
    </source>
</evidence>
<feature type="domain" description="ATP-grasp" evidence="2">
    <location>
        <begin position="135"/>
        <end position="335"/>
    </location>
</feature>
<protein>
    <recommendedName>
        <fullName evidence="2">ATP-grasp domain-containing protein</fullName>
    </recommendedName>
</protein>
<evidence type="ECO:0000313" key="4">
    <source>
        <dbReference type="Proteomes" id="UP000700908"/>
    </source>
</evidence>
<keyword evidence="1" id="KW-0067">ATP-binding</keyword>
<dbReference type="EMBL" id="JAIMFO010000004">
    <property type="protein sequence ID" value="MBY4797068.1"/>
    <property type="molecule type" value="Genomic_DNA"/>
</dbReference>
<evidence type="ECO:0000313" key="3">
    <source>
        <dbReference type="EMBL" id="MBY4797068.1"/>
    </source>
</evidence>
<dbReference type="SUPFAM" id="SSF56059">
    <property type="entry name" value="Glutathione synthetase ATP-binding domain-like"/>
    <property type="match status" value="1"/>
</dbReference>
<dbReference type="Gene3D" id="3.30.470.20">
    <property type="entry name" value="ATP-grasp fold, B domain"/>
    <property type="match status" value="1"/>
</dbReference>
<accession>A0ABS7MIC8</accession>
<dbReference type="Pfam" id="PF02786">
    <property type="entry name" value="CPSase_L_D2"/>
    <property type="match status" value="1"/>
</dbReference>
<evidence type="ECO:0000256" key="1">
    <source>
        <dbReference type="PROSITE-ProRule" id="PRU00409"/>
    </source>
</evidence>
<reference evidence="3 4" key="1">
    <citation type="submission" date="2021-08" db="EMBL/GenBank/DDBJ databases">
        <title>Collinsella faecalis sp. nov. isolated from swine faeces.</title>
        <authorList>
            <person name="Oh B.S."/>
            <person name="Lee J.H."/>
        </authorList>
    </citation>
    <scope>NUCLEOTIDE SEQUENCE [LARGE SCALE GENOMIC DNA]</scope>
    <source>
        <strain evidence="3 4">AGMB00827</strain>
    </source>
</reference>
<dbReference type="InterPro" id="IPR005479">
    <property type="entry name" value="CPAse_ATP-bd"/>
</dbReference>
<sequence>MQARLQDEADVRKRLVPVVLGADILGYTFVREFHSLYGLTSIVLAEADVKATSSSRFSDYRILGSSIEDEDFLISYLTELGKEIEREGRLGIIVGSGDWYARLLSEHKAELEPWFVIPYISFDLLDRLTQKEYFYRLCEELNIPYPETHLFDCSDPDAEIPAESFRYPLIAKPSNSALYHYAEFPGKKKIFEVETPSELKEIFEAMKASSYDRELIVQDFIPGDDDGLRTISVFTDAEGDAVMTCSGRVVLQDHSPLAIGNPVVILSERVEPAIADACRLLKHVEYRGFANIDVKFDPRDGTYRFFEVNTRPGRNSFYVTLGGVDFVRLIVEEFVLGGVVHGGDATDEFAYACVPPMVVRRTVKDVDLRERTLAMYRSGKASFPLFYAPDSLVQRFWAATMYFNQIRKFKRYVWDTGGKQAASL</sequence>
<proteinExistence type="predicted"/>
<comment type="caution">
    <text evidence="3">The sequence shown here is derived from an EMBL/GenBank/DDBJ whole genome shotgun (WGS) entry which is preliminary data.</text>
</comment>
<dbReference type="InterPro" id="IPR011761">
    <property type="entry name" value="ATP-grasp"/>
</dbReference>
<keyword evidence="1" id="KW-0547">Nucleotide-binding</keyword>
<dbReference type="Gene3D" id="3.30.1490.20">
    <property type="entry name" value="ATP-grasp fold, A domain"/>
    <property type="match status" value="1"/>
</dbReference>
<dbReference type="Proteomes" id="UP000700908">
    <property type="component" value="Unassembled WGS sequence"/>
</dbReference>
<dbReference type="PROSITE" id="PS50975">
    <property type="entry name" value="ATP_GRASP"/>
    <property type="match status" value="1"/>
</dbReference>
<keyword evidence="4" id="KW-1185">Reference proteome</keyword>
<name>A0ABS7MIC8_9ACTN</name>
<gene>
    <name evidence="3" type="ORF">K6V98_01650</name>
</gene>